<dbReference type="AlphaFoldDB" id="A0A1A8JC10"/>
<reference evidence="1" key="1">
    <citation type="submission" date="2016-05" db="EMBL/GenBank/DDBJ databases">
        <authorList>
            <person name="Lavstsen T."/>
            <person name="Jespersen J.S."/>
        </authorList>
    </citation>
    <scope>NUCLEOTIDE SEQUENCE</scope>
    <source>
        <tissue evidence="1">Brain</tissue>
    </source>
</reference>
<evidence type="ECO:0000313" key="1">
    <source>
        <dbReference type="EMBL" id="SBR07361.1"/>
    </source>
</evidence>
<organism evidence="1">
    <name type="scientific">Nothobranchius kuhntae</name>
    <name type="common">Beira killifish</name>
    <dbReference type="NCBI Taxonomy" id="321403"/>
    <lineage>
        <taxon>Eukaryota</taxon>
        <taxon>Metazoa</taxon>
        <taxon>Chordata</taxon>
        <taxon>Craniata</taxon>
        <taxon>Vertebrata</taxon>
        <taxon>Euteleostomi</taxon>
        <taxon>Actinopterygii</taxon>
        <taxon>Neopterygii</taxon>
        <taxon>Teleostei</taxon>
        <taxon>Neoteleostei</taxon>
        <taxon>Acanthomorphata</taxon>
        <taxon>Ovalentaria</taxon>
        <taxon>Atherinomorphae</taxon>
        <taxon>Cyprinodontiformes</taxon>
        <taxon>Nothobranchiidae</taxon>
        <taxon>Nothobranchius</taxon>
    </lineage>
</organism>
<name>A0A1A8JC10_NOTKU</name>
<accession>A0A1A8JC10</accession>
<dbReference type="EMBL" id="HAED01020735">
    <property type="protein sequence ID" value="SBR07361.1"/>
    <property type="molecule type" value="Transcribed_RNA"/>
</dbReference>
<feature type="non-terminal residue" evidence="1">
    <location>
        <position position="1"/>
    </location>
</feature>
<reference evidence="1" key="2">
    <citation type="submission" date="2016-06" db="EMBL/GenBank/DDBJ databases">
        <title>The genome of a short-lived fish provides insights into sex chromosome evolution and the genetic control of aging.</title>
        <authorList>
            <person name="Reichwald K."/>
            <person name="Felder M."/>
            <person name="Petzold A."/>
            <person name="Koch P."/>
            <person name="Groth M."/>
            <person name="Platzer M."/>
        </authorList>
    </citation>
    <scope>NUCLEOTIDE SEQUENCE</scope>
    <source>
        <tissue evidence="1">Brain</tissue>
    </source>
</reference>
<sequence>LQLGFGSFWIPSETPLDNLWTSVTPLDNTSGFLLLHWRTSWISEPSLDYSPVPIGPPDAAPTVLLPSWSARSPALLSLPLLDTP</sequence>
<gene>
    <name evidence="1" type="primary">Nfu_g_1_018020</name>
</gene>
<proteinExistence type="predicted"/>
<protein>
    <submittedName>
        <fullName evidence="1">Uncharacterized protein</fullName>
    </submittedName>
</protein>
<feature type="non-terminal residue" evidence="1">
    <location>
        <position position="84"/>
    </location>
</feature>